<organism evidence="2 3">
    <name type="scientific">Dissostichus mawsoni</name>
    <name type="common">Antarctic cod</name>
    <dbReference type="NCBI Taxonomy" id="36200"/>
    <lineage>
        <taxon>Eukaryota</taxon>
        <taxon>Metazoa</taxon>
        <taxon>Chordata</taxon>
        <taxon>Craniata</taxon>
        <taxon>Vertebrata</taxon>
        <taxon>Euteleostomi</taxon>
        <taxon>Actinopterygii</taxon>
        <taxon>Neopterygii</taxon>
        <taxon>Teleostei</taxon>
        <taxon>Neoteleostei</taxon>
        <taxon>Acanthomorphata</taxon>
        <taxon>Eupercaria</taxon>
        <taxon>Perciformes</taxon>
        <taxon>Notothenioidei</taxon>
        <taxon>Nototheniidae</taxon>
        <taxon>Dissostichus</taxon>
    </lineage>
</organism>
<dbReference type="AlphaFoldDB" id="A0A7J5XS59"/>
<feature type="region of interest" description="Disordered" evidence="1">
    <location>
        <begin position="80"/>
        <end position="114"/>
    </location>
</feature>
<evidence type="ECO:0000313" key="3">
    <source>
        <dbReference type="Proteomes" id="UP000518266"/>
    </source>
</evidence>
<evidence type="ECO:0000256" key="1">
    <source>
        <dbReference type="SAM" id="MobiDB-lite"/>
    </source>
</evidence>
<protein>
    <submittedName>
        <fullName evidence="2">Uncharacterized protein</fullName>
    </submittedName>
</protein>
<proteinExistence type="predicted"/>
<feature type="compositionally biased region" description="Basic and acidic residues" evidence="1">
    <location>
        <begin position="84"/>
        <end position="95"/>
    </location>
</feature>
<reference evidence="2 3" key="1">
    <citation type="submission" date="2020-03" db="EMBL/GenBank/DDBJ databases">
        <title>Dissostichus mawsoni Genome sequencing and assembly.</title>
        <authorList>
            <person name="Park H."/>
        </authorList>
    </citation>
    <scope>NUCLEOTIDE SEQUENCE [LARGE SCALE GENOMIC DNA]</scope>
    <source>
        <strain evidence="2">DM0001</strain>
        <tissue evidence="2">Muscle</tissue>
    </source>
</reference>
<dbReference type="Proteomes" id="UP000518266">
    <property type="component" value="Unassembled WGS sequence"/>
</dbReference>
<keyword evidence="3" id="KW-1185">Reference proteome</keyword>
<dbReference type="EMBL" id="JAAKFY010000021">
    <property type="protein sequence ID" value="KAF3839975.1"/>
    <property type="molecule type" value="Genomic_DNA"/>
</dbReference>
<evidence type="ECO:0000313" key="2">
    <source>
        <dbReference type="EMBL" id="KAF3839975.1"/>
    </source>
</evidence>
<sequence>MEVMIRRVGLSLHIKRKGSRGRNDVETGEETQRGHGKWDTRTSNTSGANKHHLYFPMDNILTTSSLDLHKEKEYYVDKMQSTEGKIKRESHSEKERRKRGISRAALSYQEPSLRSRTKPSSAAVVTALLVCEGFSRGSPRNYDSSITSMTIVRGPVRIRLLTVR</sequence>
<accession>A0A7J5XS59</accession>
<comment type="caution">
    <text evidence="2">The sequence shown here is derived from an EMBL/GenBank/DDBJ whole genome shotgun (WGS) entry which is preliminary data.</text>
</comment>
<feature type="compositionally biased region" description="Basic and acidic residues" evidence="1">
    <location>
        <begin position="21"/>
        <end position="40"/>
    </location>
</feature>
<gene>
    <name evidence="2" type="ORF">F7725_018692</name>
</gene>
<name>A0A7J5XS59_DISMA</name>
<feature type="region of interest" description="Disordered" evidence="1">
    <location>
        <begin position="15"/>
        <end position="48"/>
    </location>
</feature>